<reference evidence="4" key="1">
    <citation type="submission" date="2020-10" db="EMBL/GenBank/DDBJ databases">
        <title>Genome-based taxonomic classification of the species Anabaenopsis elenkinii.</title>
        <authorList>
            <person name="Delbaje E."/>
            <person name="Andreote A.P.D."/>
            <person name="Pellegrinetti T.A."/>
            <person name="Cruz R.B."/>
            <person name="Branco L.H.Z."/>
            <person name="Fiore M.F."/>
        </authorList>
    </citation>
    <scope>NUCLEOTIDE SEQUENCE [LARGE SCALE GENOMIC DNA]</scope>
    <source>
        <strain evidence="4">CCIBt3563</strain>
    </source>
</reference>
<evidence type="ECO:0008006" key="5">
    <source>
        <dbReference type="Google" id="ProtNLM"/>
    </source>
</evidence>
<sequence>MSQSPTISITSQAVDAFPSGNSNYGFRVRYTFTFSEPVTGFTAEDITVTNGTKGAFTTVSPTKYQLLVTTNVLDRDAPGETGLEVSVRAGAAFNVNGNPNSPASLIAPLAPVINLVAADDKVNRQERLDGFNITGTGTPGAEIMLRFDSEPNSKRPGKQATVGSDGTWSIPITADDVQGFDPGEEGIFVYQNLNRNVSPQRSRFIEVDTLAIDNIGANIGGATGLQSPQSPQSPQSSVTIIDITDPNTGTPLQETFDTVFRFSVTGSTPSSQDLQIVFGDGRTQSILTTPGSASGLPFFGRESILDDLQSFPIRVSPENGNMMRFQLRDLANGTITPLTISGVTGNNFTLTGGNLKIVASSLGSADSIEILTKKIEVNGEQLEAINLGNLDTSRVTGDRITVKVDTTLYREAAFDNLVGFYLADKTTGAVVDRLTGDSIAGLGDRNAYLSAVRNNAVLTRSVTNNQIIDLSSTFQVNSSLDLSDYVLLPFLVANGDLNSVRPDFSNLFVAGNSNQIRLLGNNVFGFEDISGGGDFDFDDVVVQFRGLSVV</sequence>
<proteinExistence type="predicted"/>
<evidence type="ECO:0000259" key="1">
    <source>
        <dbReference type="Pfam" id="PF13448"/>
    </source>
</evidence>
<protein>
    <recommendedName>
        <fullName evidence="5">DUF4114 domain-containing protein</fullName>
    </recommendedName>
</protein>
<dbReference type="Gene3D" id="2.60.40.10">
    <property type="entry name" value="Immunoglobulins"/>
    <property type="match status" value="1"/>
</dbReference>
<dbReference type="InterPro" id="IPR025193">
    <property type="entry name" value="DUF4114"/>
</dbReference>
<feature type="domain" description="DUF4114" evidence="1">
    <location>
        <begin position="489"/>
        <end position="545"/>
    </location>
</feature>
<accession>A0A7S6RE65</accession>
<feature type="domain" description="Bacterial Ig-like" evidence="2">
    <location>
        <begin position="4"/>
        <end position="101"/>
    </location>
</feature>
<dbReference type="EMBL" id="CP063311">
    <property type="protein sequence ID" value="QOV23201.1"/>
    <property type="molecule type" value="Genomic_DNA"/>
</dbReference>
<name>A0A7S6RE65_9CYAN</name>
<dbReference type="RefSeq" id="WP_200988800.1">
    <property type="nucleotide sequence ID" value="NZ_CP063311.1"/>
</dbReference>
<gene>
    <name evidence="3" type="ORF">IM676_02320</name>
</gene>
<dbReference type="KEGG" id="aee:IM676_02320"/>
<evidence type="ECO:0000313" key="3">
    <source>
        <dbReference type="EMBL" id="QOV23201.1"/>
    </source>
</evidence>
<dbReference type="Pfam" id="PF13448">
    <property type="entry name" value="DUF4114"/>
    <property type="match status" value="1"/>
</dbReference>
<organism evidence="3 4">
    <name type="scientific">Anabaenopsis elenkinii CCIBt3563</name>
    <dbReference type="NCBI Taxonomy" id="2779889"/>
    <lineage>
        <taxon>Bacteria</taxon>
        <taxon>Bacillati</taxon>
        <taxon>Cyanobacteriota</taxon>
        <taxon>Cyanophyceae</taxon>
        <taxon>Nostocales</taxon>
        <taxon>Nodulariaceae</taxon>
        <taxon>Anabaenopsis</taxon>
    </lineage>
</organism>
<dbReference type="InterPro" id="IPR013783">
    <property type="entry name" value="Ig-like_fold"/>
</dbReference>
<evidence type="ECO:0000313" key="4">
    <source>
        <dbReference type="Proteomes" id="UP000593846"/>
    </source>
</evidence>
<dbReference type="AlphaFoldDB" id="A0A7S6RE65"/>
<keyword evidence="4" id="KW-1185">Reference proteome</keyword>
<dbReference type="Pfam" id="PF19078">
    <property type="entry name" value="Big_12"/>
    <property type="match status" value="1"/>
</dbReference>
<evidence type="ECO:0000259" key="2">
    <source>
        <dbReference type="Pfam" id="PF19078"/>
    </source>
</evidence>
<dbReference type="Proteomes" id="UP000593846">
    <property type="component" value="Chromosome"/>
</dbReference>
<dbReference type="InterPro" id="IPR044048">
    <property type="entry name" value="Big_12"/>
</dbReference>